<gene>
    <name evidence="10" type="ORF">FC89_GL000341</name>
</gene>
<name>A0A0R1VMW2_9LACO</name>
<feature type="domain" description="PHP" evidence="9">
    <location>
        <begin position="5"/>
        <end position="226"/>
    </location>
</feature>
<dbReference type="Gene3D" id="3.20.20.140">
    <property type="entry name" value="Metal-dependent hydrolases"/>
    <property type="match status" value="1"/>
</dbReference>
<evidence type="ECO:0000256" key="6">
    <source>
        <dbReference type="ARBA" id="ARBA00023102"/>
    </source>
</evidence>
<reference evidence="10 11" key="1">
    <citation type="journal article" date="2015" name="Genome Announc.">
        <title>Expanding the biotechnology potential of lactobacilli through comparative genomics of 213 strains and associated genera.</title>
        <authorList>
            <person name="Sun Z."/>
            <person name="Harris H.M."/>
            <person name="McCann A."/>
            <person name="Guo C."/>
            <person name="Argimon S."/>
            <person name="Zhang W."/>
            <person name="Yang X."/>
            <person name="Jeffery I.B."/>
            <person name="Cooney J.C."/>
            <person name="Kagawa T.F."/>
            <person name="Liu W."/>
            <person name="Song Y."/>
            <person name="Salvetti E."/>
            <person name="Wrobel A."/>
            <person name="Rasinkangas P."/>
            <person name="Parkhill J."/>
            <person name="Rea M.C."/>
            <person name="O'Sullivan O."/>
            <person name="Ritari J."/>
            <person name="Douillard F.P."/>
            <person name="Paul Ross R."/>
            <person name="Yang R."/>
            <person name="Briner A.E."/>
            <person name="Felis G.E."/>
            <person name="de Vos W.M."/>
            <person name="Barrangou R."/>
            <person name="Klaenhammer T.R."/>
            <person name="Caufield P.W."/>
            <person name="Cui Y."/>
            <person name="Zhang H."/>
            <person name="O'Toole P.W."/>
        </authorList>
    </citation>
    <scope>NUCLEOTIDE SEQUENCE [LARGE SCALE GENOMIC DNA]</scope>
    <source>
        <strain evidence="10 11">DSM 18630</strain>
    </source>
</reference>
<evidence type="ECO:0000259" key="9">
    <source>
        <dbReference type="Pfam" id="PF02811"/>
    </source>
</evidence>
<protein>
    <recommendedName>
        <fullName evidence="3 8">Histidinol-phosphatase</fullName>
        <shortName evidence="8">HolPase</shortName>
        <ecNumber evidence="3 8">3.1.3.15</ecNumber>
    </recommendedName>
</protein>
<keyword evidence="6 8" id="KW-0368">Histidine biosynthesis</keyword>
<dbReference type="EMBL" id="AZGB01000009">
    <property type="protein sequence ID" value="KRM07031.1"/>
    <property type="molecule type" value="Genomic_DNA"/>
</dbReference>
<dbReference type="InterPro" id="IPR010140">
    <property type="entry name" value="Histidinol_P_phosphatase_HisJ"/>
</dbReference>
<dbReference type="AlphaFoldDB" id="A0A0R1VMW2"/>
<comment type="catalytic activity">
    <reaction evidence="7 8">
        <text>L-histidinol phosphate + H2O = L-histidinol + phosphate</text>
        <dbReference type="Rhea" id="RHEA:14465"/>
        <dbReference type="ChEBI" id="CHEBI:15377"/>
        <dbReference type="ChEBI" id="CHEBI:43474"/>
        <dbReference type="ChEBI" id="CHEBI:57699"/>
        <dbReference type="ChEBI" id="CHEBI:57980"/>
        <dbReference type="EC" id="3.1.3.15"/>
    </reaction>
</comment>
<evidence type="ECO:0000313" key="11">
    <source>
        <dbReference type="Proteomes" id="UP000051451"/>
    </source>
</evidence>
<dbReference type="GO" id="GO:0005737">
    <property type="term" value="C:cytoplasm"/>
    <property type="evidence" value="ECO:0007669"/>
    <property type="project" value="TreeGrafter"/>
</dbReference>
<dbReference type="GeneID" id="98318395"/>
<dbReference type="RefSeq" id="WP_057871130.1">
    <property type="nucleotide sequence ID" value="NZ_AZGB01000009.1"/>
</dbReference>
<proteinExistence type="inferred from homology"/>
<dbReference type="Pfam" id="PF13263">
    <property type="entry name" value="PHP_C"/>
    <property type="match status" value="1"/>
</dbReference>
<evidence type="ECO:0000256" key="4">
    <source>
        <dbReference type="ARBA" id="ARBA00022605"/>
    </source>
</evidence>
<keyword evidence="11" id="KW-1185">Reference proteome</keyword>
<evidence type="ECO:0000256" key="2">
    <source>
        <dbReference type="ARBA" id="ARBA00009152"/>
    </source>
</evidence>
<evidence type="ECO:0000256" key="8">
    <source>
        <dbReference type="RuleBase" id="RU366003"/>
    </source>
</evidence>
<dbReference type="NCBIfam" id="NF005996">
    <property type="entry name" value="PRK08123.1"/>
    <property type="match status" value="1"/>
</dbReference>
<dbReference type="InterPro" id="IPR016195">
    <property type="entry name" value="Pol/histidinol_Pase-like"/>
</dbReference>
<evidence type="ECO:0000256" key="1">
    <source>
        <dbReference type="ARBA" id="ARBA00004970"/>
    </source>
</evidence>
<organism evidence="10 11">
    <name type="scientific">Liquorilactobacillus ghanensis DSM 18630</name>
    <dbReference type="NCBI Taxonomy" id="1423750"/>
    <lineage>
        <taxon>Bacteria</taxon>
        <taxon>Bacillati</taxon>
        <taxon>Bacillota</taxon>
        <taxon>Bacilli</taxon>
        <taxon>Lactobacillales</taxon>
        <taxon>Lactobacillaceae</taxon>
        <taxon>Liquorilactobacillus</taxon>
    </lineage>
</organism>
<evidence type="ECO:0000256" key="5">
    <source>
        <dbReference type="ARBA" id="ARBA00022801"/>
    </source>
</evidence>
<comment type="similarity">
    <text evidence="2 8">Belongs to the PHP hydrolase family. HisK subfamily.</text>
</comment>
<dbReference type="Proteomes" id="UP000051451">
    <property type="component" value="Unassembled WGS sequence"/>
</dbReference>
<keyword evidence="5 8" id="KW-0378">Hydrolase</keyword>
<evidence type="ECO:0000313" key="10">
    <source>
        <dbReference type="EMBL" id="KRM07031.1"/>
    </source>
</evidence>
<dbReference type="PANTHER" id="PTHR21039:SF0">
    <property type="entry name" value="HISTIDINOL-PHOSPHATASE"/>
    <property type="match status" value="1"/>
</dbReference>
<sequence>MKIIDGHTHTELCPHGSGEKTAAMIERAIKLGFDKYCITEHAPLPRRFVKDYRGDPAGLTTASLTWNQLDDYFRLTDKLKQQYGSQIEISVGFEVDYLPGYESEIRDFLDQVGSKTEQNILSIHFMPGKDHGLWCVDYTTEDFAAGFSQWLAHPQELYRQYFQLVLQEVTADLGKFRPQRLGHFNLIQKYQDYFQLPAEFDQTNLELLKKILVIIKQQQRELDFNTAGLYKPYCNEFYPGKQITGLAKKLEIPLVFGSDAHAINEVGRGWHLWSSFNN</sequence>
<dbReference type="SUPFAM" id="SSF89550">
    <property type="entry name" value="PHP domain-like"/>
    <property type="match status" value="1"/>
</dbReference>
<dbReference type="STRING" id="1423750.FC89_GL000341"/>
<keyword evidence="4 8" id="KW-0028">Amino-acid biosynthesis</keyword>
<dbReference type="PANTHER" id="PTHR21039">
    <property type="entry name" value="HISTIDINOL PHOSPHATASE-RELATED"/>
    <property type="match status" value="1"/>
</dbReference>
<dbReference type="InterPro" id="IPR004013">
    <property type="entry name" value="PHP_dom"/>
</dbReference>
<comment type="caution">
    <text evidence="10">The sequence shown here is derived from an EMBL/GenBank/DDBJ whole genome shotgun (WGS) entry which is preliminary data.</text>
</comment>
<evidence type="ECO:0000256" key="7">
    <source>
        <dbReference type="ARBA" id="ARBA00049158"/>
    </source>
</evidence>
<dbReference type="EC" id="3.1.3.15" evidence="3 8"/>
<accession>A0A0R1VMW2</accession>
<dbReference type="OrthoDB" id="9775255at2"/>
<dbReference type="Pfam" id="PF02811">
    <property type="entry name" value="PHP"/>
    <property type="match status" value="1"/>
</dbReference>
<dbReference type="CDD" id="cd12110">
    <property type="entry name" value="PHP_HisPPase_Hisj_like"/>
    <property type="match status" value="1"/>
</dbReference>
<evidence type="ECO:0000256" key="3">
    <source>
        <dbReference type="ARBA" id="ARBA00013085"/>
    </source>
</evidence>
<dbReference type="NCBIfam" id="TIGR01856">
    <property type="entry name" value="hisJ_fam"/>
    <property type="match status" value="1"/>
</dbReference>
<dbReference type="PATRIC" id="fig|1423750.3.peg.351"/>
<comment type="pathway">
    <text evidence="1 8">Amino-acid biosynthesis; L-histidine biosynthesis; L-histidine from 5-phospho-alpha-D-ribose 1-diphosphate: step 8/9.</text>
</comment>
<dbReference type="UniPathway" id="UPA00031">
    <property type="reaction ID" value="UER00013"/>
</dbReference>
<dbReference type="GO" id="GO:0004401">
    <property type="term" value="F:histidinol-phosphatase activity"/>
    <property type="evidence" value="ECO:0007669"/>
    <property type="project" value="UniProtKB-UniRule"/>
</dbReference>
<dbReference type="GO" id="GO:0000105">
    <property type="term" value="P:L-histidine biosynthetic process"/>
    <property type="evidence" value="ECO:0007669"/>
    <property type="project" value="UniProtKB-UniRule"/>
</dbReference>